<comment type="caution">
    <text evidence="1">The sequence shown here is derived from an EMBL/GenBank/DDBJ whole genome shotgun (WGS) entry which is preliminary data.</text>
</comment>
<dbReference type="Proteomes" id="UP000659904">
    <property type="component" value="Unassembled WGS sequence"/>
</dbReference>
<dbReference type="EMBL" id="BONH01000070">
    <property type="protein sequence ID" value="GIG03078.1"/>
    <property type="molecule type" value="Genomic_DNA"/>
</dbReference>
<name>A0A8J3P3R1_9ACTN</name>
<reference evidence="1 2" key="1">
    <citation type="submission" date="2021-01" db="EMBL/GenBank/DDBJ databases">
        <title>Whole genome shotgun sequence of Catellatospora citrea NBRC 14495.</title>
        <authorList>
            <person name="Komaki H."/>
            <person name="Tamura T."/>
        </authorList>
    </citation>
    <scope>NUCLEOTIDE SEQUENCE [LARGE SCALE GENOMIC DNA]</scope>
    <source>
        <strain evidence="1 2">NBRC 14495</strain>
    </source>
</reference>
<protein>
    <submittedName>
        <fullName evidence="1">Uncharacterized protein</fullName>
    </submittedName>
</protein>
<gene>
    <name evidence="1" type="ORF">Cci01nite_81710</name>
</gene>
<proteinExistence type="predicted"/>
<dbReference type="AlphaFoldDB" id="A0A8J3P3R1"/>
<organism evidence="1 2">
    <name type="scientific">Catellatospora citrea</name>
    <dbReference type="NCBI Taxonomy" id="53366"/>
    <lineage>
        <taxon>Bacteria</taxon>
        <taxon>Bacillati</taxon>
        <taxon>Actinomycetota</taxon>
        <taxon>Actinomycetes</taxon>
        <taxon>Micromonosporales</taxon>
        <taxon>Micromonosporaceae</taxon>
        <taxon>Catellatospora</taxon>
    </lineage>
</organism>
<evidence type="ECO:0000313" key="1">
    <source>
        <dbReference type="EMBL" id="GIG03078.1"/>
    </source>
</evidence>
<sequence length="107" mass="11357">MGEVLGANTGDLKGDAFGPYTTAIDNTKRRLEHELAANRQPNAPRSDIDHTVHDALQRGEAIALNVLLALKGAVEGDDNQTKILADILASTEHGATDSADFRGSGRH</sequence>
<evidence type="ECO:0000313" key="2">
    <source>
        <dbReference type="Proteomes" id="UP000659904"/>
    </source>
</evidence>
<keyword evidence="2" id="KW-1185">Reference proteome</keyword>
<accession>A0A8J3P3R1</accession>
<dbReference type="RefSeq" id="WP_147432973.1">
    <property type="nucleotide sequence ID" value="NZ_BONH01000070.1"/>
</dbReference>